<evidence type="ECO:0000313" key="1">
    <source>
        <dbReference type="EMBL" id="GMN60690.1"/>
    </source>
</evidence>
<reference evidence="1" key="1">
    <citation type="submission" date="2023-07" db="EMBL/GenBank/DDBJ databases">
        <title>draft genome sequence of fig (Ficus carica).</title>
        <authorList>
            <person name="Takahashi T."/>
            <person name="Nishimura K."/>
        </authorList>
    </citation>
    <scope>NUCLEOTIDE SEQUENCE</scope>
</reference>
<evidence type="ECO:0000313" key="2">
    <source>
        <dbReference type="Proteomes" id="UP001187192"/>
    </source>
</evidence>
<keyword evidence="2" id="KW-1185">Reference proteome</keyword>
<comment type="caution">
    <text evidence="1">The sequence shown here is derived from an EMBL/GenBank/DDBJ whole genome shotgun (WGS) entry which is preliminary data.</text>
</comment>
<protein>
    <submittedName>
        <fullName evidence="1">Uncharacterized protein</fullName>
    </submittedName>
</protein>
<organism evidence="1 2">
    <name type="scientific">Ficus carica</name>
    <name type="common">Common fig</name>
    <dbReference type="NCBI Taxonomy" id="3494"/>
    <lineage>
        <taxon>Eukaryota</taxon>
        <taxon>Viridiplantae</taxon>
        <taxon>Streptophyta</taxon>
        <taxon>Embryophyta</taxon>
        <taxon>Tracheophyta</taxon>
        <taxon>Spermatophyta</taxon>
        <taxon>Magnoliopsida</taxon>
        <taxon>eudicotyledons</taxon>
        <taxon>Gunneridae</taxon>
        <taxon>Pentapetalae</taxon>
        <taxon>rosids</taxon>
        <taxon>fabids</taxon>
        <taxon>Rosales</taxon>
        <taxon>Moraceae</taxon>
        <taxon>Ficeae</taxon>
        <taxon>Ficus</taxon>
    </lineage>
</organism>
<proteinExistence type="predicted"/>
<dbReference type="EMBL" id="BTGU01000101">
    <property type="protein sequence ID" value="GMN60690.1"/>
    <property type="molecule type" value="Genomic_DNA"/>
</dbReference>
<name>A0AA88DS99_FICCA</name>
<accession>A0AA88DS99</accession>
<gene>
    <name evidence="1" type="ORF">TIFTF001_029783</name>
</gene>
<dbReference type="Proteomes" id="UP001187192">
    <property type="component" value="Unassembled WGS sequence"/>
</dbReference>
<dbReference type="AlphaFoldDB" id="A0AA88DS99"/>
<sequence>MMSSVNGDNAMPRAATAASFAGLWQLAAAPLVAEGRPCKSRYAGAMGVRLVASPDSIVVADFLIPWQTSMVAGDLPAAAVKSAFLLDDLTSFIMSSILGVPKSSHLNNGVECNVRLVMIASPFMVELMLGLRNPSLPWGPFGICTSDMNVNAQIRRMSRGFIYRKHRKLMRGRKHVGFEPRVLDSSTESRCIAGVVARL</sequence>